<gene>
    <name evidence="1" type="ORF">HUK82_06010</name>
</gene>
<comment type="caution">
    <text evidence="1">The sequence shown here is derived from an EMBL/GenBank/DDBJ whole genome shotgun (WGS) entry which is preliminary data.</text>
</comment>
<evidence type="ECO:0000313" key="1">
    <source>
        <dbReference type="EMBL" id="NVN40119.1"/>
    </source>
</evidence>
<dbReference type="EMBL" id="JABXXR010000027">
    <property type="protein sequence ID" value="NVN40119.1"/>
    <property type="molecule type" value="Genomic_DNA"/>
</dbReference>
<sequence>MTAPLPLPERLDSDAAPLLLRMVTSCDKGDINLDGQAVRHLGGLCLQVLLALFQDRTARGYTFAISTPSHALRSTLAIFDATHLLKIADV</sequence>
<organism evidence="1 2">
    <name type="scientific">Ameyamaea chiangmaiensis</name>
    <dbReference type="NCBI Taxonomy" id="442969"/>
    <lineage>
        <taxon>Bacteria</taxon>
        <taxon>Pseudomonadati</taxon>
        <taxon>Pseudomonadota</taxon>
        <taxon>Alphaproteobacteria</taxon>
        <taxon>Acetobacterales</taxon>
        <taxon>Acetobacteraceae</taxon>
        <taxon>Ameyamaea</taxon>
    </lineage>
</organism>
<dbReference type="AlphaFoldDB" id="A0A850PBR6"/>
<protein>
    <submittedName>
        <fullName evidence="1">Chemotaxis protein CheX</fullName>
    </submittedName>
</protein>
<dbReference type="RefSeq" id="WP_176613091.1">
    <property type="nucleotide sequence ID" value="NZ_JABXXR010000027.1"/>
</dbReference>
<accession>A0A850PBR6</accession>
<proteinExistence type="predicted"/>
<keyword evidence="2" id="KW-1185">Reference proteome</keyword>
<reference evidence="1 2" key="1">
    <citation type="submission" date="2020-06" db="EMBL/GenBank/DDBJ databases">
        <title>Description of novel acetic acid bacteria.</title>
        <authorList>
            <person name="Sombolestani A."/>
        </authorList>
    </citation>
    <scope>NUCLEOTIDE SEQUENCE [LARGE SCALE GENOMIC DNA]</scope>
    <source>
        <strain evidence="1 2">LMG 27010</strain>
    </source>
</reference>
<dbReference type="SUPFAM" id="SSF52091">
    <property type="entry name" value="SpoIIaa-like"/>
    <property type="match status" value="1"/>
</dbReference>
<name>A0A850PBR6_9PROT</name>
<evidence type="ECO:0000313" key="2">
    <source>
        <dbReference type="Proteomes" id="UP000585665"/>
    </source>
</evidence>
<dbReference type="InterPro" id="IPR036513">
    <property type="entry name" value="STAS_dom_sf"/>
</dbReference>
<dbReference type="Proteomes" id="UP000585665">
    <property type="component" value="Unassembled WGS sequence"/>
</dbReference>